<sequence>MTQQWTVREDKELLQLIDKYGAKRWSYIASLMRHRRGKQCRDRYLNHLRPGIKTGEWSKEEELILVEGHKVLGTKWAALAKLLTGRPENAIKNHWHATLRCK</sequence>
<keyword evidence="7" id="KW-1185">Reference proteome</keyword>
<proteinExistence type="predicted"/>
<dbReference type="FunFam" id="1.10.10.60:FF:000010">
    <property type="entry name" value="Transcriptional activator Myb isoform A"/>
    <property type="match status" value="1"/>
</dbReference>
<dbReference type="KEGG" id="olu:OSTLU_40769"/>
<dbReference type="OMA" id="WHATLRC"/>
<dbReference type="eggNOG" id="KOG0048">
    <property type="taxonomic scope" value="Eukaryota"/>
</dbReference>
<accession>A4S888</accession>
<dbReference type="GeneID" id="5005622"/>
<evidence type="ECO:0000313" key="7">
    <source>
        <dbReference type="Proteomes" id="UP000001568"/>
    </source>
</evidence>
<dbReference type="InterPro" id="IPR017884">
    <property type="entry name" value="SANT_dom"/>
</dbReference>
<dbReference type="SMART" id="SM00717">
    <property type="entry name" value="SANT"/>
    <property type="match status" value="2"/>
</dbReference>
<gene>
    <name evidence="6" type="ORF">OSTLU_40769</name>
</gene>
<evidence type="ECO:0000259" key="3">
    <source>
        <dbReference type="PROSITE" id="PS50090"/>
    </source>
</evidence>
<feature type="domain" description="SANT" evidence="4">
    <location>
        <begin position="1"/>
        <end position="47"/>
    </location>
</feature>
<dbReference type="PANTHER" id="PTHR45614">
    <property type="entry name" value="MYB PROTEIN-RELATED"/>
    <property type="match status" value="1"/>
</dbReference>
<name>A4S888_OSTLU</name>
<keyword evidence="1" id="KW-0677">Repeat</keyword>
<dbReference type="PROSITE" id="PS50090">
    <property type="entry name" value="MYB_LIKE"/>
    <property type="match status" value="2"/>
</dbReference>
<dbReference type="CDD" id="cd00167">
    <property type="entry name" value="SANT"/>
    <property type="match status" value="2"/>
</dbReference>
<dbReference type="GO" id="GO:0005634">
    <property type="term" value="C:nucleus"/>
    <property type="evidence" value="ECO:0007669"/>
    <property type="project" value="TreeGrafter"/>
</dbReference>
<keyword evidence="2" id="KW-0238">DNA-binding</keyword>
<feature type="domain" description="HTH myb-type" evidence="5">
    <location>
        <begin position="1"/>
        <end position="52"/>
    </location>
</feature>
<dbReference type="InterPro" id="IPR009057">
    <property type="entry name" value="Homeodomain-like_sf"/>
</dbReference>
<feature type="non-terminal residue" evidence="6">
    <location>
        <position position="102"/>
    </location>
</feature>
<feature type="domain" description="Myb-like" evidence="3">
    <location>
        <begin position="1"/>
        <end position="48"/>
    </location>
</feature>
<dbReference type="RefSeq" id="XP_001421720.1">
    <property type="nucleotide sequence ID" value="XM_001421683.1"/>
</dbReference>
<dbReference type="PROSITE" id="PS51293">
    <property type="entry name" value="SANT"/>
    <property type="match status" value="1"/>
</dbReference>
<dbReference type="SUPFAM" id="SSF46689">
    <property type="entry name" value="Homeodomain-like"/>
    <property type="match status" value="1"/>
</dbReference>
<protein>
    <submittedName>
        <fullName evidence="6">Uncharacterized protein</fullName>
    </submittedName>
</protein>
<dbReference type="OrthoDB" id="2143914at2759"/>
<dbReference type="InterPro" id="IPR017930">
    <property type="entry name" value="Myb_dom"/>
</dbReference>
<feature type="domain" description="Myb-like" evidence="3">
    <location>
        <begin position="49"/>
        <end position="99"/>
    </location>
</feature>
<dbReference type="GO" id="GO:0000978">
    <property type="term" value="F:RNA polymerase II cis-regulatory region sequence-specific DNA binding"/>
    <property type="evidence" value="ECO:0007669"/>
    <property type="project" value="TreeGrafter"/>
</dbReference>
<dbReference type="Proteomes" id="UP000001568">
    <property type="component" value="Chromosome 15"/>
</dbReference>
<dbReference type="AlphaFoldDB" id="A4S888"/>
<dbReference type="PANTHER" id="PTHR45614:SF218">
    <property type="entry name" value="TRANSCRIPTION FACTOR MYB119-RELATED"/>
    <property type="match status" value="1"/>
</dbReference>
<dbReference type="Gramene" id="ABP00014">
    <property type="protein sequence ID" value="ABP00014"/>
    <property type="gene ID" value="OSTLU_40769"/>
</dbReference>
<evidence type="ECO:0000313" key="6">
    <source>
        <dbReference type="EMBL" id="ABP00014.1"/>
    </source>
</evidence>
<dbReference type="HOGENOM" id="CLU_028567_26_4_1"/>
<dbReference type="Gene3D" id="1.10.10.60">
    <property type="entry name" value="Homeodomain-like"/>
    <property type="match status" value="2"/>
</dbReference>
<dbReference type="InterPro" id="IPR050560">
    <property type="entry name" value="MYB_TF"/>
</dbReference>
<feature type="domain" description="HTH myb-type" evidence="5">
    <location>
        <begin position="53"/>
        <end position="102"/>
    </location>
</feature>
<dbReference type="Pfam" id="PF13921">
    <property type="entry name" value="Myb_DNA-bind_6"/>
    <property type="match status" value="1"/>
</dbReference>
<evidence type="ECO:0000256" key="2">
    <source>
        <dbReference type="ARBA" id="ARBA00023125"/>
    </source>
</evidence>
<dbReference type="EMBL" id="CP000595">
    <property type="protein sequence ID" value="ABP00014.1"/>
    <property type="molecule type" value="Genomic_DNA"/>
</dbReference>
<evidence type="ECO:0000259" key="5">
    <source>
        <dbReference type="PROSITE" id="PS51294"/>
    </source>
</evidence>
<evidence type="ECO:0000256" key="1">
    <source>
        <dbReference type="ARBA" id="ARBA00022737"/>
    </source>
</evidence>
<dbReference type="STRING" id="436017.A4S888"/>
<dbReference type="PROSITE" id="PS51294">
    <property type="entry name" value="HTH_MYB"/>
    <property type="match status" value="2"/>
</dbReference>
<organism evidence="6 7">
    <name type="scientific">Ostreococcus lucimarinus (strain CCE9901)</name>
    <dbReference type="NCBI Taxonomy" id="436017"/>
    <lineage>
        <taxon>Eukaryota</taxon>
        <taxon>Viridiplantae</taxon>
        <taxon>Chlorophyta</taxon>
        <taxon>Mamiellophyceae</taxon>
        <taxon>Mamiellales</taxon>
        <taxon>Bathycoccaceae</taxon>
        <taxon>Ostreococcus</taxon>
    </lineage>
</organism>
<evidence type="ECO:0000259" key="4">
    <source>
        <dbReference type="PROSITE" id="PS51293"/>
    </source>
</evidence>
<dbReference type="GO" id="GO:0000981">
    <property type="term" value="F:DNA-binding transcription factor activity, RNA polymerase II-specific"/>
    <property type="evidence" value="ECO:0007669"/>
    <property type="project" value="TreeGrafter"/>
</dbReference>
<dbReference type="InterPro" id="IPR001005">
    <property type="entry name" value="SANT/Myb"/>
</dbReference>
<reference evidence="6 7" key="1">
    <citation type="journal article" date="2007" name="Proc. Natl. Acad. Sci. U.S.A.">
        <title>The tiny eukaryote Ostreococcus provides genomic insights into the paradox of plankton speciation.</title>
        <authorList>
            <person name="Palenik B."/>
            <person name="Grimwood J."/>
            <person name="Aerts A."/>
            <person name="Rouze P."/>
            <person name="Salamov A."/>
            <person name="Putnam N."/>
            <person name="Dupont C."/>
            <person name="Jorgensen R."/>
            <person name="Derelle E."/>
            <person name="Rombauts S."/>
            <person name="Zhou K."/>
            <person name="Otillar R."/>
            <person name="Merchant S.S."/>
            <person name="Podell S."/>
            <person name="Gaasterland T."/>
            <person name="Napoli C."/>
            <person name="Gendler K."/>
            <person name="Manuell A."/>
            <person name="Tai V."/>
            <person name="Vallon O."/>
            <person name="Piganeau G."/>
            <person name="Jancek S."/>
            <person name="Heijde M."/>
            <person name="Jabbari K."/>
            <person name="Bowler C."/>
            <person name="Lohr M."/>
            <person name="Robbens S."/>
            <person name="Werner G."/>
            <person name="Dubchak I."/>
            <person name="Pazour G.J."/>
            <person name="Ren Q."/>
            <person name="Paulsen I."/>
            <person name="Delwiche C."/>
            <person name="Schmutz J."/>
            <person name="Rokhsar D."/>
            <person name="Van de Peer Y."/>
            <person name="Moreau H."/>
            <person name="Grigoriev I.V."/>
        </authorList>
    </citation>
    <scope>NUCLEOTIDE SEQUENCE [LARGE SCALE GENOMIC DNA]</scope>
    <source>
        <strain evidence="6 7">CCE9901</strain>
    </source>
</reference>